<name>A0ABQ1IPZ6_9PROT</name>
<feature type="domain" description="Bacterial sugar transferase" evidence="10">
    <location>
        <begin position="35"/>
        <end position="225"/>
    </location>
</feature>
<accession>A0ABQ1IPZ6</accession>
<evidence type="ECO:0000313" key="11">
    <source>
        <dbReference type="EMBL" id="GGB48012.1"/>
    </source>
</evidence>
<evidence type="ECO:0000259" key="10">
    <source>
        <dbReference type="Pfam" id="PF02397"/>
    </source>
</evidence>
<comment type="similarity">
    <text evidence="2">Belongs to the bacterial sugar transferase family.</text>
</comment>
<dbReference type="Proteomes" id="UP000603352">
    <property type="component" value="Unassembled WGS sequence"/>
</dbReference>
<evidence type="ECO:0000313" key="12">
    <source>
        <dbReference type="Proteomes" id="UP000603352"/>
    </source>
</evidence>
<evidence type="ECO:0000256" key="6">
    <source>
        <dbReference type="ARBA" id="ARBA00022989"/>
    </source>
</evidence>
<dbReference type="InterPro" id="IPR003362">
    <property type="entry name" value="Bact_transf"/>
</dbReference>
<dbReference type="PANTHER" id="PTHR30576:SF4">
    <property type="entry name" value="UNDECAPRENYL-PHOSPHATE GALACTOSE PHOSPHOTRANSFERASE"/>
    <property type="match status" value="1"/>
</dbReference>
<evidence type="ECO:0000256" key="1">
    <source>
        <dbReference type="ARBA" id="ARBA00004236"/>
    </source>
</evidence>
<evidence type="ECO:0000256" key="3">
    <source>
        <dbReference type="ARBA" id="ARBA00022475"/>
    </source>
</evidence>
<keyword evidence="8" id="KW-0270">Exopolysaccharide synthesis</keyword>
<evidence type="ECO:0000256" key="4">
    <source>
        <dbReference type="ARBA" id="ARBA00022679"/>
    </source>
</evidence>
<organism evidence="11 12">
    <name type="scientific">Tistrella bauzanensis</name>
    <dbReference type="NCBI Taxonomy" id="657419"/>
    <lineage>
        <taxon>Bacteria</taxon>
        <taxon>Pseudomonadati</taxon>
        <taxon>Pseudomonadota</taxon>
        <taxon>Alphaproteobacteria</taxon>
        <taxon>Geminicoccales</taxon>
        <taxon>Geminicoccaceae</taxon>
        <taxon>Tistrella</taxon>
    </lineage>
</organism>
<keyword evidence="4" id="KW-0808">Transferase</keyword>
<evidence type="ECO:0000256" key="9">
    <source>
        <dbReference type="SAM" id="Phobius"/>
    </source>
</evidence>
<sequence>MGSSIMTDVNTSHVFEASLERGVVPATTVGARILKRLFDIVGASVLLVLLSPFFLILGIFVAMTKGPIFYGHERLGFRGNHFKCYKFRSMVPNADKLLKDLLARDAEARAEWEQFEKLRNDPRITRIGRVLRKTSLDELPQLWNVLRGDMSLVGPRPMALHETSRWGASLVEYTSMRPGITGMWQVNGRTDSDYGSRISFNRTYLENWSLLLDLKLLVQTVRVVFSPNSGAY</sequence>
<protein>
    <submittedName>
        <fullName evidence="11">Exopolysaccharide biosynthesis protein</fullName>
    </submittedName>
</protein>
<keyword evidence="12" id="KW-1185">Reference proteome</keyword>
<gene>
    <name evidence="11" type="ORF">GCM10011505_31390</name>
</gene>
<feature type="transmembrane region" description="Helical" evidence="9">
    <location>
        <begin position="40"/>
        <end position="64"/>
    </location>
</feature>
<dbReference type="Pfam" id="PF02397">
    <property type="entry name" value="Bac_transf"/>
    <property type="match status" value="1"/>
</dbReference>
<dbReference type="PANTHER" id="PTHR30576">
    <property type="entry name" value="COLANIC BIOSYNTHESIS UDP-GLUCOSE LIPID CARRIER TRANSFERASE"/>
    <property type="match status" value="1"/>
</dbReference>
<keyword evidence="5 9" id="KW-0812">Transmembrane</keyword>
<evidence type="ECO:0000256" key="7">
    <source>
        <dbReference type="ARBA" id="ARBA00023136"/>
    </source>
</evidence>
<keyword evidence="3" id="KW-1003">Cell membrane</keyword>
<evidence type="ECO:0000256" key="2">
    <source>
        <dbReference type="ARBA" id="ARBA00006464"/>
    </source>
</evidence>
<evidence type="ECO:0000256" key="5">
    <source>
        <dbReference type="ARBA" id="ARBA00022692"/>
    </source>
</evidence>
<comment type="subcellular location">
    <subcellularLocation>
        <location evidence="1">Cell membrane</location>
    </subcellularLocation>
</comment>
<dbReference type="EMBL" id="BMDZ01000038">
    <property type="protein sequence ID" value="GGB48012.1"/>
    <property type="molecule type" value="Genomic_DNA"/>
</dbReference>
<proteinExistence type="inferred from homology"/>
<comment type="caution">
    <text evidence="11">The sequence shown here is derived from an EMBL/GenBank/DDBJ whole genome shotgun (WGS) entry which is preliminary data.</text>
</comment>
<keyword evidence="7 9" id="KW-0472">Membrane</keyword>
<evidence type="ECO:0000256" key="8">
    <source>
        <dbReference type="ARBA" id="ARBA00023169"/>
    </source>
</evidence>
<reference evidence="12" key="1">
    <citation type="journal article" date="2019" name="Int. J. Syst. Evol. Microbiol.">
        <title>The Global Catalogue of Microorganisms (GCM) 10K type strain sequencing project: providing services to taxonomists for standard genome sequencing and annotation.</title>
        <authorList>
            <consortium name="The Broad Institute Genomics Platform"/>
            <consortium name="The Broad Institute Genome Sequencing Center for Infectious Disease"/>
            <person name="Wu L."/>
            <person name="Ma J."/>
        </authorList>
    </citation>
    <scope>NUCLEOTIDE SEQUENCE [LARGE SCALE GENOMIC DNA]</scope>
    <source>
        <strain evidence="12">CGMCC 1.10188</strain>
    </source>
</reference>
<keyword evidence="6 9" id="KW-1133">Transmembrane helix</keyword>